<dbReference type="AlphaFoldDB" id="A0A165EUB2"/>
<sequence>MSEAANQPNQPSPEVLQKLATAKEKKDAADHAFKEGDLKNALRSYHEALMYLKGLDKNASTAMSDAVADSSPVDGAATEKPKTEACSADEMMEKIYSNQSACHLKQGNWKRTVETADKALALNANNYKALFRKAKALGESGYFEKAEKILDDLLKKNEADALAINAELTRLRAIDNEREKMHNQKYKGFLNKKPADGQAA</sequence>
<dbReference type="PANTHER" id="PTHR46512">
    <property type="entry name" value="PEPTIDYLPROLYL ISOMERASE"/>
    <property type="match status" value="1"/>
</dbReference>
<reference evidence="1 2" key="1">
    <citation type="journal article" date="2016" name="Mol. Biol. Evol.">
        <title>Comparative Genomics of Early-Diverging Mushroom-Forming Fungi Provides Insights into the Origins of Lignocellulose Decay Capabilities.</title>
        <authorList>
            <person name="Nagy L.G."/>
            <person name="Riley R."/>
            <person name="Tritt A."/>
            <person name="Adam C."/>
            <person name="Daum C."/>
            <person name="Floudas D."/>
            <person name="Sun H."/>
            <person name="Yadav J.S."/>
            <person name="Pangilinan J."/>
            <person name="Larsson K.H."/>
            <person name="Matsuura K."/>
            <person name="Barry K."/>
            <person name="Labutti K."/>
            <person name="Kuo R."/>
            <person name="Ohm R.A."/>
            <person name="Bhattacharya S.S."/>
            <person name="Shirouzu T."/>
            <person name="Yoshinaga Y."/>
            <person name="Martin F.M."/>
            <person name="Grigoriev I.V."/>
            <person name="Hibbett D.S."/>
        </authorList>
    </citation>
    <scope>NUCLEOTIDE SEQUENCE [LARGE SCALE GENOMIC DNA]</scope>
    <source>
        <strain evidence="1 2">93-53</strain>
    </source>
</reference>
<dbReference type="GO" id="GO:0005740">
    <property type="term" value="C:mitochondrial envelope"/>
    <property type="evidence" value="ECO:0007669"/>
    <property type="project" value="TreeGrafter"/>
</dbReference>
<proteinExistence type="predicted"/>
<dbReference type="EMBL" id="KV427618">
    <property type="protein sequence ID" value="KZT07777.1"/>
    <property type="molecule type" value="Genomic_DNA"/>
</dbReference>
<accession>A0A165EUB2</accession>
<gene>
    <name evidence="1" type="ORF">LAESUDRAFT_698548</name>
</gene>
<dbReference type="InterPro" id="IPR019734">
    <property type="entry name" value="TPR_rpt"/>
</dbReference>
<dbReference type="InterPro" id="IPR050754">
    <property type="entry name" value="FKBP4/5/8-like"/>
</dbReference>
<dbReference type="SUPFAM" id="SSF48452">
    <property type="entry name" value="TPR-like"/>
    <property type="match status" value="1"/>
</dbReference>
<dbReference type="GO" id="GO:0044183">
    <property type="term" value="F:protein folding chaperone"/>
    <property type="evidence" value="ECO:0007669"/>
    <property type="project" value="TreeGrafter"/>
</dbReference>
<dbReference type="InterPro" id="IPR011990">
    <property type="entry name" value="TPR-like_helical_dom_sf"/>
</dbReference>
<dbReference type="GO" id="GO:0016020">
    <property type="term" value="C:membrane"/>
    <property type="evidence" value="ECO:0007669"/>
    <property type="project" value="TreeGrafter"/>
</dbReference>
<dbReference type="OrthoDB" id="433738at2759"/>
<dbReference type="STRING" id="1314785.A0A165EUB2"/>
<dbReference type="GO" id="GO:0012505">
    <property type="term" value="C:endomembrane system"/>
    <property type="evidence" value="ECO:0007669"/>
    <property type="project" value="TreeGrafter"/>
</dbReference>
<dbReference type="GO" id="GO:0005829">
    <property type="term" value="C:cytosol"/>
    <property type="evidence" value="ECO:0007669"/>
    <property type="project" value="TreeGrafter"/>
</dbReference>
<dbReference type="Gene3D" id="1.25.40.10">
    <property type="entry name" value="Tetratricopeptide repeat domain"/>
    <property type="match status" value="1"/>
</dbReference>
<dbReference type="SMART" id="SM00028">
    <property type="entry name" value="TPR"/>
    <property type="match status" value="3"/>
</dbReference>
<evidence type="ECO:0000313" key="1">
    <source>
        <dbReference type="EMBL" id="KZT07777.1"/>
    </source>
</evidence>
<keyword evidence="2" id="KW-1185">Reference proteome</keyword>
<dbReference type="Pfam" id="PF14559">
    <property type="entry name" value="TPR_19"/>
    <property type="match status" value="1"/>
</dbReference>
<dbReference type="GeneID" id="63823377"/>
<dbReference type="RefSeq" id="XP_040765517.1">
    <property type="nucleotide sequence ID" value="XM_040906348.1"/>
</dbReference>
<organism evidence="1 2">
    <name type="scientific">Laetiporus sulphureus 93-53</name>
    <dbReference type="NCBI Taxonomy" id="1314785"/>
    <lineage>
        <taxon>Eukaryota</taxon>
        <taxon>Fungi</taxon>
        <taxon>Dikarya</taxon>
        <taxon>Basidiomycota</taxon>
        <taxon>Agaricomycotina</taxon>
        <taxon>Agaricomycetes</taxon>
        <taxon>Polyporales</taxon>
        <taxon>Laetiporus</taxon>
    </lineage>
</organism>
<dbReference type="InParanoid" id="A0A165EUB2"/>
<dbReference type="Proteomes" id="UP000076871">
    <property type="component" value="Unassembled WGS sequence"/>
</dbReference>
<evidence type="ECO:0000313" key="2">
    <source>
        <dbReference type="Proteomes" id="UP000076871"/>
    </source>
</evidence>
<name>A0A165EUB2_9APHY</name>
<dbReference type="PANTHER" id="PTHR46512:SF1">
    <property type="entry name" value="PEPTIDYLPROLYL ISOMERASE"/>
    <property type="match status" value="1"/>
</dbReference>
<protein>
    <submittedName>
        <fullName evidence="1">Uncharacterized protein</fullName>
    </submittedName>
</protein>
<dbReference type="GO" id="GO:0043066">
    <property type="term" value="P:negative regulation of apoptotic process"/>
    <property type="evidence" value="ECO:0007669"/>
    <property type="project" value="TreeGrafter"/>
</dbReference>